<dbReference type="HOGENOM" id="CLU_015768_6_0_7"/>
<dbReference type="AlphaFoldDB" id="D3UGK2"/>
<evidence type="ECO:0000256" key="7">
    <source>
        <dbReference type="ARBA" id="ARBA00023146"/>
    </source>
</evidence>
<dbReference type="STRING" id="679897.HMU03610"/>
<evidence type="ECO:0000256" key="3">
    <source>
        <dbReference type="ARBA" id="ARBA00022598"/>
    </source>
</evidence>
<comment type="catalytic activity">
    <reaction evidence="8">
        <text>tRNA(Glu) + L-glutamate + ATP = L-glutamyl-tRNA(Glu) + AMP + diphosphate</text>
        <dbReference type="Rhea" id="RHEA:23540"/>
        <dbReference type="Rhea" id="RHEA-COMP:9663"/>
        <dbReference type="Rhea" id="RHEA-COMP:9680"/>
        <dbReference type="ChEBI" id="CHEBI:29985"/>
        <dbReference type="ChEBI" id="CHEBI:30616"/>
        <dbReference type="ChEBI" id="CHEBI:33019"/>
        <dbReference type="ChEBI" id="CHEBI:78442"/>
        <dbReference type="ChEBI" id="CHEBI:78520"/>
        <dbReference type="ChEBI" id="CHEBI:456215"/>
        <dbReference type="EC" id="6.1.1.17"/>
    </reaction>
</comment>
<dbReference type="GO" id="GO:0000049">
    <property type="term" value="F:tRNA binding"/>
    <property type="evidence" value="ECO:0007669"/>
    <property type="project" value="InterPro"/>
</dbReference>
<dbReference type="PANTHER" id="PTHR43311">
    <property type="entry name" value="GLUTAMATE--TRNA LIGASE"/>
    <property type="match status" value="1"/>
</dbReference>
<dbReference type="NCBIfam" id="TIGR00464">
    <property type="entry name" value="gltX_bact"/>
    <property type="match status" value="1"/>
</dbReference>
<dbReference type="GO" id="GO:0005829">
    <property type="term" value="C:cytosol"/>
    <property type="evidence" value="ECO:0007669"/>
    <property type="project" value="TreeGrafter"/>
</dbReference>
<gene>
    <name evidence="8 11" type="primary">gltX</name>
    <name evidence="11" type="ordered locus">HMU03610</name>
</gene>
<proteinExistence type="inferred from homology"/>
<dbReference type="HAMAP" id="MF_00022">
    <property type="entry name" value="Glu_tRNA_synth_type1"/>
    <property type="match status" value="1"/>
</dbReference>
<dbReference type="Proteomes" id="UP000001522">
    <property type="component" value="Chromosome"/>
</dbReference>
<dbReference type="KEGG" id="hms:HMU03610"/>
<reference evidence="11 12" key="1">
    <citation type="journal article" date="2010" name="BMC Genomics">
        <title>Comparative genomics and proteomics of Helicobacter mustelae, an ulcerogenic and carcinogenic gastric pathogen.</title>
        <authorList>
            <person name="O'Toole P.W."/>
            <person name="Snelling W.J."/>
            <person name="Canchaya C."/>
            <person name="Forde B.M."/>
            <person name="Hardie K.R."/>
            <person name="Josenhans C."/>
            <person name="Graham R.L.J."/>
            <person name="McMullan G."/>
            <person name="Parkhill J."/>
            <person name="Belda E."/>
            <person name="Bentley S.D."/>
        </authorList>
    </citation>
    <scope>NUCLEOTIDE SEQUENCE [LARGE SCALE GENOMIC DNA]</scope>
    <source>
        <strain evidence="12">ATCC 43772 / LMG 18044 / NCTC 12198 / 12198</strain>
    </source>
</reference>
<comment type="function">
    <text evidence="8">Catalyzes the attachment of glutamate to tRNA(Glu) in a two-step reaction: glutamate is first activated by ATP to form Glu-AMP and then transferred to the acceptor end of tRNA(Glu).</text>
</comment>
<dbReference type="Pfam" id="PF00749">
    <property type="entry name" value="tRNA-synt_1c"/>
    <property type="match status" value="1"/>
</dbReference>
<dbReference type="InterPro" id="IPR049940">
    <property type="entry name" value="GluQ/Sye"/>
</dbReference>
<keyword evidence="4 8" id="KW-0547">Nucleotide-binding</keyword>
<keyword evidence="5 8" id="KW-0067">ATP-binding</keyword>
<dbReference type="InterPro" id="IPR045462">
    <property type="entry name" value="aa-tRNA-synth_I_cd-bd"/>
</dbReference>
<dbReference type="InterPro" id="IPR008925">
    <property type="entry name" value="aa_tRNA-synth_I_cd-bd_sf"/>
</dbReference>
<evidence type="ECO:0000256" key="1">
    <source>
        <dbReference type="ARBA" id="ARBA00007894"/>
    </source>
</evidence>
<dbReference type="PROSITE" id="PS00178">
    <property type="entry name" value="AA_TRNA_LIGASE_I"/>
    <property type="match status" value="1"/>
</dbReference>
<dbReference type="InterPro" id="IPR014729">
    <property type="entry name" value="Rossmann-like_a/b/a_fold"/>
</dbReference>
<keyword evidence="7 8" id="KW-0030">Aminoacyl-tRNA synthetase</keyword>
<evidence type="ECO:0000256" key="4">
    <source>
        <dbReference type="ARBA" id="ARBA00022741"/>
    </source>
</evidence>
<keyword evidence="3 8" id="KW-0436">Ligase</keyword>
<dbReference type="InterPro" id="IPR020751">
    <property type="entry name" value="aa-tRNA-synth_I_codon-bd_sub2"/>
</dbReference>
<feature type="short sequence motif" description="'KMSKS' region" evidence="8">
    <location>
        <begin position="258"/>
        <end position="262"/>
    </location>
</feature>
<dbReference type="EMBL" id="FN555004">
    <property type="protein sequence ID" value="CBG39623.1"/>
    <property type="molecule type" value="Genomic_DNA"/>
</dbReference>
<dbReference type="SUPFAM" id="SSF48163">
    <property type="entry name" value="An anticodon-binding domain of class I aminoacyl-tRNA synthetases"/>
    <property type="match status" value="1"/>
</dbReference>
<dbReference type="GO" id="GO:0004818">
    <property type="term" value="F:glutamate-tRNA ligase activity"/>
    <property type="evidence" value="ECO:0007669"/>
    <property type="project" value="UniProtKB-UniRule"/>
</dbReference>
<dbReference type="InterPro" id="IPR020058">
    <property type="entry name" value="Glu/Gln-tRNA-synth_Ib_cat-dom"/>
</dbReference>
<feature type="short sequence motif" description="'HIGH' region" evidence="8">
    <location>
        <begin position="33"/>
        <end position="43"/>
    </location>
</feature>
<comment type="subcellular location">
    <subcellularLocation>
        <location evidence="8">Cytoplasm</location>
    </subcellularLocation>
</comment>
<dbReference type="eggNOG" id="COG0008">
    <property type="taxonomic scope" value="Bacteria"/>
</dbReference>
<dbReference type="PRINTS" id="PR00987">
    <property type="entry name" value="TRNASYNTHGLU"/>
</dbReference>
<evidence type="ECO:0000259" key="9">
    <source>
        <dbReference type="Pfam" id="PF00749"/>
    </source>
</evidence>
<dbReference type="InterPro" id="IPR001412">
    <property type="entry name" value="aa-tRNA-synth_I_CS"/>
</dbReference>
<evidence type="ECO:0000256" key="8">
    <source>
        <dbReference type="HAMAP-Rule" id="MF_00022"/>
    </source>
</evidence>
<evidence type="ECO:0000256" key="5">
    <source>
        <dbReference type="ARBA" id="ARBA00022840"/>
    </source>
</evidence>
<dbReference type="PANTHER" id="PTHR43311:SF2">
    <property type="entry name" value="GLUTAMATE--TRNA LIGASE, MITOCHONDRIAL-RELATED"/>
    <property type="match status" value="1"/>
</dbReference>
<evidence type="ECO:0000256" key="6">
    <source>
        <dbReference type="ARBA" id="ARBA00022917"/>
    </source>
</evidence>
<dbReference type="SUPFAM" id="SSF52374">
    <property type="entry name" value="Nucleotidylyl transferase"/>
    <property type="match status" value="1"/>
</dbReference>
<evidence type="ECO:0000256" key="2">
    <source>
        <dbReference type="ARBA" id="ARBA00022490"/>
    </source>
</evidence>
<dbReference type="GO" id="GO:0005524">
    <property type="term" value="F:ATP binding"/>
    <property type="evidence" value="ECO:0007669"/>
    <property type="project" value="UniProtKB-UniRule"/>
</dbReference>
<name>D3UGK2_HELM1</name>
<protein>
    <recommendedName>
        <fullName evidence="8">Glutamate--tRNA ligase</fullName>
        <ecNumber evidence="8">6.1.1.17</ecNumber>
    </recommendedName>
    <alternativeName>
        <fullName evidence="8">Glutamyl-tRNA synthetase</fullName>
        <shortName evidence="8">GluRS</shortName>
    </alternativeName>
</protein>
<dbReference type="InterPro" id="IPR004527">
    <property type="entry name" value="Glu-tRNA-ligase_bac/mito"/>
</dbReference>
<dbReference type="EC" id="6.1.1.17" evidence="8"/>
<dbReference type="Pfam" id="PF19269">
    <property type="entry name" value="Anticodon_2"/>
    <property type="match status" value="1"/>
</dbReference>
<accession>D3UGK2</accession>
<comment type="caution">
    <text evidence="8">Lacks conserved residue(s) required for the propagation of feature annotation.</text>
</comment>
<dbReference type="InterPro" id="IPR000924">
    <property type="entry name" value="Glu/Gln-tRNA-synth"/>
</dbReference>
<keyword evidence="2 8" id="KW-0963">Cytoplasm</keyword>
<keyword evidence="6 8" id="KW-0648">Protein biosynthesis</keyword>
<comment type="similarity">
    <text evidence="1 8">Belongs to the class-I aminoacyl-tRNA synthetase family. Glutamate--tRNA ligase type 1 subfamily.</text>
</comment>
<evidence type="ECO:0000259" key="10">
    <source>
        <dbReference type="Pfam" id="PF19269"/>
    </source>
</evidence>
<evidence type="ECO:0000313" key="12">
    <source>
        <dbReference type="Proteomes" id="UP000001522"/>
    </source>
</evidence>
<dbReference type="Gene3D" id="1.10.10.350">
    <property type="match status" value="1"/>
</dbReference>
<keyword evidence="12" id="KW-1185">Reference proteome</keyword>
<feature type="domain" description="Aminoacyl-tRNA synthetase class I anticodon-binding" evidence="10">
    <location>
        <begin position="349"/>
        <end position="450"/>
    </location>
</feature>
<dbReference type="Gene3D" id="3.40.50.620">
    <property type="entry name" value="HUPs"/>
    <property type="match status" value="1"/>
</dbReference>
<sequence length="469" mass="54593">MISENFQKCFKACFVLVEWAEFFTRVFMLRFAPSPTGDMHIGNLRAAIFNYIIAKQRKEKFLIRIEDTDFARNIADKDKEILSLLNLFGLLWDDLVYQSQNFSKHQHFAQILLEKGLAFCCYCTKEFLEQKRLEAKEEKIPFRYEDAWAELQKDQNTKPVIRLRGSARALVFRDRIKGEICFEPSELDSFVILREDGIPTYNFACAIDDMLYDISFIVRGEDHVSNTPKQMLIQKDLGYDKKIEYAHLPIILGQDGKKMSKRDASSSVGYLLSEGFLPQAIINYLISMGNHTPKEVFTLQEAVEFFDINLIAKSPVKFDLPRLRFLNREHLKRLNEGEMALLLDSKDLSIGALAKLFLQEASTLNEIRTKIERIFSPKDIYSPYENQDFSKESLVLFEALQEMLLQKDCAKMEYEEFKKEAMQKSTLKGKAFFKPLRILLTGESHGLELDVLFLYLRLHLKEILRIKEG</sequence>
<feature type="binding site" evidence="8">
    <location>
        <position position="261"/>
    </location>
    <ligand>
        <name>ATP</name>
        <dbReference type="ChEBI" id="CHEBI:30616"/>
    </ligand>
</feature>
<comment type="subunit">
    <text evidence="8">Monomer.</text>
</comment>
<organism evidence="11 12">
    <name type="scientific">Helicobacter mustelae (strain ATCC 43772 / CCUG 25715 / CIP 103759 / LMG 18044 / NCTC 12198 / R85-136P)</name>
    <name type="common">Campylobacter mustelae</name>
    <dbReference type="NCBI Taxonomy" id="679897"/>
    <lineage>
        <taxon>Bacteria</taxon>
        <taxon>Pseudomonadati</taxon>
        <taxon>Campylobacterota</taxon>
        <taxon>Epsilonproteobacteria</taxon>
        <taxon>Campylobacterales</taxon>
        <taxon>Helicobacteraceae</taxon>
        <taxon>Helicobacter</taxon>
    </lineage>
</organism>
<dbReference type="GO" id="GO:0006424">
    <property type="term" value="P:glutamyl-tRNA aminoacylation"/>
    <property type="evidence" value="ECO:0007669"/>
    <property type="project" value="UniProtKB-UniRule"/>
</dbReference>
<evidence type="ECO:0000313" key="11">
    <source>
        <dbReference type="EMBL" id="CBG39623.1"/>
    </source>
</evidence>
<feature type="domain" description="Glutamyl/glutaminyl-tRNA synthetase class Ib catalytic" evidence="9">
    <location>
        <begin position="29"/>
        <end position="323"/>
    </location>
</feature>